<proteinExistence type="predicted"/>
<dbReference type="InParanoid" id="A0A2J6TDI1"/>
<organism evidence="2 3">
    <name type="scientific">Hyaloscypha bicolor E</name>
    <dbReference type="NCBI Taxonomy" id="1095630"/>
    <lineage>
        <taxon>Eukaryota</taxon>
        <taxon>Fungi</taxon>
        <taxon>Dikarya</taxon>
        <taxon>Ascomycota</taxon>
        <taxon>Pezizomycotina</taxon>
        <taxon>Leotiomycetes</taxon>
        <taxon>Helotiales</taxon>
        <taxon>Hyaloscyphaceae</taxon>
        <taxon>Hyaloscypha</taxon>
        <taxon>Hyaloscypha bicolor</taxon>
    </lineage>
</organism>
<evidence type="ECO:0000256" key="1">
    <source>
        <dbReference type="SAM" id="SignalP"/>
    </source>
</evidence>
<sequence>MCPTVLFVAILALIIAPQPTASSSGYRHVPHLNGNNITPRFAEYQAPGCVDLFGNPKEDYKDYSPMVRKCYNIDIRTVSIYHERGYMSDMWLYPEYGCKGPSHRETDWSCCQPVERGWKPYHVRSFRMG</sequence>
<evidence type="ECO:0000313" key="3">
    <source>
        <dbReference type="Proteomes" id="UP000235371"/>
    </source>
</evidence>
<dbReference type="EMBL" id="KZ613786">
    <property type="protein sequence ID" value="PMD61081.1"/>
    <property type="molecule type" value="Genomic_DNA"/>
</dbReference>
<dbReference type="Proteomes" id="UP000235371">
    <property type="component" value="Unassembled WGS sequence"/>
</dbReference>
<dbReference type="GeneID" id="36594763"/>
<protein>
    <submittedName>
        <fullName evidence="2">Uncharacterized protein</fullName>
    </submittedName>
</protein>
<evidence type="ECO:0000313" key="2">
    <source>
        <dbReference type="EMBL" id="PMD61081.1"/>
    </source>
</evidence>
<gene>
    <name evidence="2" type="ORF">K444DRAFT_662264</name>
</gene>
<keyword evidence="3" id="KW-1185">Reference proteome</keyword>
<feature type="signal peptide" evidence="1">
    <location>
        <begin position="1"/>
        <end position="22"/>
    </location>
</feature>
<name>A0A2J6TDI1_9HELO</name>
<keyword evidence="1" id="KW-0732">Signal</keyword>
<dbReference type="RefSeq" id="XP_024737985.1">
    <property type="nucleotide sequence ID" value="XM_024886686.1"/>
</dbReference>
<dbReference type="AlphaFoldDB" id="A0A2J6TDI1"/>
<accession>A0A2J6TDI1</accession>
<reference evidence="2 3" key="1">
    <citation type="submission" date="2016-04" db="EMBL/GenBank/DDBJ databases">
        <title>A degradative enzymes factory behind the ericoid mycorrhizal symbiosis.</title>
        <authorList>
            <consortium name="DOE Joint Genome Institute"/>
            <person name="Martino E."/>
            <person name="Morin E."/>
            <person name="Grelet G."/>
            <person name="Kuo A."/>
            <person name="Kohler A."/>
            <person name="Daghino S."/>
            <person name="Barry K."/>
            <person name="Choi C."/>
            <person name="Cichocki N."/>
            <person name="Clum A."/>
            <person name="Copeland A."/>
            <person name="Hainaut M."/>
            <person name="Haridas S."/>
            <person name="Labutti K."/>
            <person name="Lindquist E."/>
            <person name="Lipzen A."/>
            <person name="Khouja H.-R."/>
            <person name="Murat C."/>
            <person name="Ohm R."/>
            <person name="Olson A."/>
            <person name="Spatafora J."/>
            <person name="Veneault-Fourrey C."/>
            <person name="Henrissat B."/>
            <person name="Grigoriev I."/>
            <person name="Martin F."/>
            <person name="Perotto S."/>
        </authorList>
    </citation>
    <scope>NUCLEOTIDE SEQUENCE [LARGE SCALE GENOMIC DNA]</scope>
    <source>
        <strain evidence="2 3">E</strain>
    </source>
</reference>
<feature type="chain" id="PRO_5014397779" evidence="1">
    <location>
        <begin position="23"/>
        <end position="129"/>
    </location>
</feature>
<dbReference type="OrthoDB" id="3549793at2759"/>